<dbReference type="EMBL" id="HACG01012048">
    <property type="protein sequence ID" value="CEK58913.1"/>
    <property type="molecule type" value="Transcribed_RNA"/>
</dbReference>
<feature type="non-terminal residue" evidence="3">
    <location>
        <position position="1"/>
    </location>
</feature>
<dbReference type="AlphaFoldDB" id="A0A0B6YRQ9"/>
<sequence length="234" mass="25739">NIRILEIERQGRTSHVDIYASKLQELETTLQDRASQVENLTSELAEKNEKITVLESIMKEMYGTQDSNISFVATLTSELAAVKTEVENLISEKEETQKTLRKKSAKIVALTKRISSSTPKKEKLLPEFALVKESVRSAESGTTSEEIPSLASDNLFGSELTHQQDIASLKAESAGLRKLLKKKDAEISSIKKKRAVQQSAQGSSVSPVASIESTVETSGRLSVMSQFDSKSTVY</sequence>
<reference evidence="3" key="1">
    <citation type="submission" date="2014-12" db="EMBL/GenBank/DDBJ databases">
        <title>Insight into the proteome of Arion vulgaris.</title>
        <authorList>
            <person name="Aradska J."/>
            <person name="Bulat T."/>
            <person name="Smidak R."/>
            <person name="Sarate P."/>
            <person name="Gangsoo J."/>
            <person name="Sialana F."/>
            <person name="Bilban M."/>
            <person name="Lubec G."/>
        </authorList>
    </citation>
    <scope>NUCLEOTIDE SEQUENCE</scope>
    <source>
        <tissue evidence="3">Skin</tissue>
    </source>
</reference>
<evidence type="ECO:0000313" key="3">
    <source>
        <dbReference type="EMBL" id="CEK58913.1"/>
    </source>
</evidence>
<feature type="non-terminal residue" evidence="3">
    <location>
        <position position="234"/>
    </location>
</feature>
<proteinExistence type="predicted"/>
<feature type="compositionally biased region" description="Low complexity" evidence="2">
    <location>
        <begin position="196"/>
        <end position="210"/>
    </location>
</feature>
<feature type="coiled-coil region" evidence="1">
    <location>
        <begin position="23"/>
        <end position="113"/>
    </location>
</feature>
<organism evidence="3">
    <name type="scientific">Arion vulgaris</name>
    <dbReference type="NCBI Taxonomy" id="1028688"/>
    <lineage>
        <taxon>Eukaryota</taxon>
        <taxon>Metazoa</taxon>
        <taxon>Spiralia</taxon>
        <taxon>Lophotrochozoa</taxon>
        <taxon>Mollusca</taxon>
        <taxon>Gastropoda</taxon>
        <taxon>Heterobranchia</taxon>
        <taxon>Euthyneura</taxon>
        <taxon>Panpulmonata</taxon>
        <taxon>Eupulmonata</taxon>
        <taxon>Stylommatophora</taxon>
        <taxon>Helicina</taxon>
        <taxon>Arionoidea</taxon>
        <taxon>Arionidae</taxon>
        <taxon>Arion</taxon>
    </lineage>
</organism>
<accession>A0A0B6YRQ9</accession>
<gene>
    <name evidence="3" type="primary">ORF34571</name>
</gene>
<evidence type="ECO:0000256" key="2">
    <source>
        <dbReference type="SAM" id="MobiDB-lite"/>
    </source>
</evidence>
<name>A0A0B6YRQ9_9EUPU</name>
<evidence type="ECO:0000256" key="1">
    <source>
        <dbReference type="SAM" id="Coils"/>
    </source>
</evidence>
<protein>
    <submittedName>
        <fullName evidence="3">Uncharacterized protein</fullName>
    </submittedName>
</protein>
<keyword evidence="1" id="KW-0175">Coiled coil</keyword>
<feature type="region of interest" description="Disordered" evidence="2">
    <location>
        <begin position="192"/>
        <end position="219"/>
    </location>
</feature>